<evidence type="ECO:0000313" key="1">
    <source>
        <dbReference type="EMBL" id="KAH3817322.1"/>
    </source>
</evidence>
<protein>
    <submittedName>
        <fullName evidence="1">Uncharacterized protein</fullName>
    </submittedName>
</protein>
<sequence>MTQEDLDIKILPDQVTVLYDVNPLDTDADAIDFPALLYVAPARLKTVIHVIQTVGT</sequence>
<reference evidence="1" key="1">
    <citation type="journal article" date="2019" name="bioRxiv">
        <title>The Genome of the Zebra Mussel, Dreissena polymorpha: A Resource for Invasive Species Research.</title>
        <authorList>
            <person name="McCartney M.A."/>
            <person name="Auch B."/>
            <person name="Kono T."/>
            <person name="Mallez S."/>
            <person name="Zhang Y."/>
            <person name="Obille A."/>
            <person name="Becker A."/>
            <person name="Abrahante J.E."/>
            <person name="Garbe J."/>
            <person name="Badalamenti J.P."/>
            <person name="Herman A."/>
            <person name="Mangelson H."/>
            <person name="Liachko I."/>
            <person name="Sullivan S."/>
            <person name="Sone E.D."/>
            <person name="Koren S."/>
            <person name="Silverstein K.A.T."/>
            <person name="Beckman K.B."/>
            <person name="Gohl D.M."/>
        </authorList>
    </citation>
    <scope>NUCLEOTIDE SEQUENCE</scope>
    <source>
        <strain evidence="1">Duluth1</strain>
        <tissue evidence="1">Whole animal</tissue>
    </source>
</reference>
<gene>
    <name evidence="1" type="ORF">DPMN_118855</name>
</gene>
<dbReference type="Proteomes" id="UP000828390">
    <property type="component" value="Unassembled WGS sequence"/>
</dbReference>
<proteinExistence type="predicted"/>
<organism evidence="1 2">
    <name type="scientific">Dreissena polymorpha</name>
    <name type="common">Zebra mussel</name>
    <name type="synonym">Mytilus polymorpha</name>
    <dbReference type="NCBI Taxonomy" id="45954"/>
    <lineage>
        <taxon>Eukaryota</taxon>
        <taxon>Metazoa</taxon>
        <taxon>Spiralia</taxon>
        <taxon>Lophotrochozoa</taxon>
        <taxon>Mollusca</taxon>
        <taxon>Bivalvia</taxon>
        <taxon>Autobranchia</taxon>
        <taxon>Heteroconchia</taxon>
        <taxon>Euheterodonta</taxon>
        <taxon>Imparidentia</taxon>
        <taxon>Neoheterodontei</taxon>
        <taxon>Myida</taxon>
        <taxon>Dreissenoidea</taxon>
        <taxon>Dreissenidae</taxon>
        <taxon>Dreissena</taxon>
    </lineage>
</organism>
<dbReference type="AlphaFoldDB" id="A0A9D4GNV3"/>
<keyword evidence="2" id="KW-1185">Reference proteome</keyword>
<comment type="caution">
    <text evidence="1">The sequence shown here is derived from an EMBL/GenBank/DDBJ whole genome shotgun (WGS) entry which is preliminary data.</text>
</comment>
<evidence type="ECO:0000313" key="2">
    <source>
        <dbReference type="Proteomes" id="UP000828390"/>
    </source>
</evidence>
<dbReference type="EMBL" id="JAIWYP010000005">
    <property type="protein sequence ID" value="KAH3817322.1"/>
    <property type="molecule type" value="Genomic_DNA"/>
</dbReference>
<reference evidence="1" key="2">
    <citation type="submission" date="2020-11" db="EMBL/GenBank/DDBJ databases">
        <authorList>
            <person name="McCartney M.A."/>
            <person name="Auch B."/>
            <person name="Kono T."/>
            <person name="Mallez S."/>
            <person name="Becker A."/>
            <person name="Gohl D.M."/>
            <person name="Silverstein K.A.T."/>
            <person name="Koren S."/>
            <person name="Bechman K.B."/>
            <person name="Herman A."/>
            <person name="Abrahante J.E."/>
            <person name="Garbe J."/>
        </authorList>
    </citation>
    <scope>NUCLEOTIDE SEQUENCE</scope>
    <source>
        <strain evidence="1">Duluth1</strain>
        <tissue evidence="1">Whole animal</tissue>
    </source>
</reference>
<accession>A0A9D4GNV3</accession>
<name>A0A9D4GNV3_DREPO</name>